<keyword evidence="2" id="KW-0472">Membrane</keyword>
<comment type="caution">
    <text evidence="4">The sequence shown here is derived from an EMBL/GenBank/DDBJ whole genome shotgun (WGS) entry which is preliminary data.</text>
</comment>
<dbReference type="InterPro" id="IPR002048">
    <property type="entry name" value="EF_hand_dom"/>
</dbReference>
<dbReference type="InterPro" id="IPR011992">
    <property type="entry name" value="EF-hand-dom_pair"/>
</dbReference>
<feature type="region of interest" description="Disordered" evidence="1">
    <location>
        <begin position="764"/>
        <end position="790"/>
    </location>
</feature>
<keyword evidence="2 4" id="KW-0812">Transmembrane</keyword>
<evidence type="ECO:0000313" key="5">
    <source>
        <dbReference type="Proteomes" id="UP000095192"/>
    </source>
</evidence>
<dbReference type="Proteomes" id="UP000095192">
    <property type="component" value="Unassembled WGS sequence"/>
</dbReference>
<evidence type="ECO:0000259" key="3">
    <source>
        <dbReference type="PROSITE" id="PS50222"/>
    </source>
</evidence>
<dbReference type="InParanoid" id="A0A1D3CXX5"/>
<evidence type="ECO:0000313" key="4">
    <source>
        <dbReference type="EMBL" id="OEH76047.1"/>
    </source>
</evidence>
<dbReference type="VEuPathDB" id="ToxoDB:LOC34618402"/>
<evidence type="ECO:0000256" key="2">
    <source>
        <dbReference type="SAM" id="Phobius"/>
    </source>
</evidence>
<sequence>MSIPGIDPSGYYFMEYMRASLMQMAIQMLRLPNSTLAFLMVIVVILRPFLSFRVHLEAAILSICSLVCLVWMLCTWAYVACIEKQLLPRQIPHYLVMRYHTEVAGDSAAEYMEEYTPPYKLQKQKNAWPGVCSRYFYGTTLPNKHQQLFCFWANGPNIVMRTLEVWEIQRAENVRRTAELVDGLRVQSTLFAINEGGEMFWKQMQIKALSVSRAVKEQMVVMWASLDEEHLGQIDRPKLFKFLKSQGLSIRTEADVNDFLQIFDRTNKGGVDAEEFYVLLIVIKQLLMEPLDKDALRALFEDKYGIPWTAPTGVDVNSLARILSELGLQWSEGQRRYLLDFVGGKRGTTGVSADLLVSQLQAMEEQTLQPLQQGGSWILETASASSSRQELRGKKLQPRSSTFFQPARHLSWWLCIPNLVGTMATFCESNEEAAELLGLAFPYIGDENTPSELQQQLLLLLSPKRFDFVACQIAAEIVALEDEIEVGHNWNSVEAAEGFPLQQWLQQRGETLYYTWAYLRQEETCDQQHSKTDVHSLVDCSFPIAVIATDAGAVAAGMPSAPPNVSGEGPWLLSNWPNSPSEEATERAADLRRLCESLNQDYALRRRVLLIRANVALQAFLVSVKTSEHEDTVCRVIENLHALEKGEAVPVYLHTPFATKYAQTSFRTSGQTSDEAHSGIGYRKKAELDSANDRGKRRTGSRNNVLAAACATTSRKKDGVEGGARSWIRSQQLVGSTPPCAGGRPQEIDAKAFRQSIDHLTGEGSAVEAGVTSGEAGLMDPMGALRGPGA</sequence>
<organism evidence="4 5">
    <name type="scientific">Cyclospora cayetanensis</name>
    <dbReference type="NCBI Taxonomy" id="88456"/>
    <lineage>
        <taxon>Eukaryota</taxon>
        <taxon>Sar</taxon>
        <taxon>Alveolata</taxon>
        <taxon>Apicomplexa</taxon>
        <taxon>Conoidasida</taxon>
        <taxon>Coccidia</taxon>
        <taxon>Eucoccidiorida</taxon>
        <taxon>Eimeriorina</taxon>
        <taxon>Eimeriidae</taxon>
        <taxon>Cyclospora</taxon>
    </lineage>
</organism>
<feature type="domain" description="EF-hand" evidence="3">
    <location>
        <begin position="251"/>
        <end position="286"/>
    </location>
</feature>
<dbReference type="EMBL" id="JROU02001542">
    <property type="protein sequence ID" value="OEH76047.1"/>
    <property type="molecule type" value="Genomic_DNA"/>
</dbReference>
<name>A0A1D3CXX5_9EIME</name>
<dbReference type="GO" id="GO:0005509">
    <property type="term" value="F:calcium ion binding"/>
    <property type="evidence" value="ECO:0007669"/>
    <property type="project" value="InterPro"/>
</dbReference>
<dbReference type="VEuPathDB" id="ToxoDB:cyc_01386"/>
<proteinExistence type="predicted"/>
<dbReference type="PROSITE" id="PS50222">
    <property type="entry name" value="EF_HAND_2"/>
    <property type="match status" value="1"/>
</dbReference>
<accession>A0A1D3CXX5</accession>
<evidence type="ECO:0000256" key="1">
    <source>
        <dbReference type="SAM" id="MobiDB-lite"/>
    </source>
</evidence>
<dbReference type="Gene3D" id="1.10.238.10">
    <property type="entry name" value="EF-hand"/>
    <property type="match status" value="1"/>
</dbReference>
<feature type="transmembrane region" description="Helical" evidence="2">
    <location>
        <begin position="58"/>
        <end position="79"/>
    </location>
</feature>
<keyword evidence="2" id="KW-1133">Transmembrane helix</keyword>
<feature type="transmembrane region" description="Helical" evidence="2">
    <location>
        <begin position="24"/>
        <end position="46"/>
    </location>
</feature>
<gene>
    <name evidence="4" type="ORF">cyc_01386</name>
</gene>
<dbReference type="VEuPathDB" id="ToxoDB:LOC113146854"/>
<reference evidence="4 5" key="1">
    <citation type="journal article" date="2016" name="BMC Genomics">
        <title>Comparative genomics reveals Cyclospora cayetanensis possesses coccidia-like metabolism and invasion components but unique surface antigens.</title>
        <authorList>
            <person name="Liu S."/>
            <person name="Wang L."/>
            <person name="Zheng H."/>
            <person name="Xu Z."/>
            <person name="Roellig D.M."/>
            <person name="Li N."/>
            <person name="Frace M.A."/>
            <person name="Tang K."/>
            <person name="Arrowood M.J."/>
            <person name="Moss D.M."/>
            <person name="Zhang L."/>
            <person name="Feng Y."/>
            <person name="Xiao L."/>
        </authorList>
    </citation>
    <scope>NUCLEOTIDE SEQUENCE [LARGE SCALE GENOMIC DNA]</scope>
    <source>
        <strain evidence="4 5">CHN_HEN01</strain>
    </source>
</reference>
<keyword evidence="5" id="KW-1185">Reference proteome</keyword>
<dbReference type="AlphaFoldDB" id="A0A1D3CXX5"/>
<dbReference type="SUPFAM" id="SSF47473">
    <property type="entry name" value="EF-hand"/>
    <property type="match status" value="1"/>
</dbReference>
<protein>
    <submittedName>
        <fullName evidence="4">Transmembrane protein</fullName>
    </submittedName>
</protein>